<evidence type="ECO:0000256" key="2">
    <source>
        <dbReference type="ARBA" id="ARBA00005402"/>
    </source>
</evidence>
<keyword evidence="11 18" id="KW-0443">Lipid metabolism</keyword>
<feature type="transmembrane region" description="Helical" evidence="18">
    <location>
        <begin position="83"/>
        <end position="104"/>
    </location>
</feature>
<keyword evidence="10 18" id="KW-0756">Sterol biosynthesis</keyword>
<dbReference type="InParanoid" id="A0A4S2MQS5"/>
<dbReference type="EC" id="1.3.1.71" evidence="16 18"/>
<feature type="compositionally biased region" description="Basic residues" evidence="19">
    <location>
        <begin position="29"/>
        <end position="45"/>
    </location>
</feature>
<evidence type="ECO:0000256" key="15">
    <source>
        <dbReference type="ARBA" id="ARBA00029435"/>
    </source>
</evidence>
<keyword evidence="3 18" id="KW-0444">Lipid biosynthesis</keyword>
<keyword evidence="7 18" id="KW-0752">Steroid biosynthesis</keyword>
<dbReference type="GO" id="GO:0005789">
    <property type="term" value="C:endoplasmic reticulum membrane"/>
    <property type="evidence" value="ECO:0007669"/>
    <property type="project" value="UniProtKB-SubCell"/>
</dbReference>
<dbReference type="GO" id="GO:0006696">
    <property type="term" value="P:ergosterol biosynthetic process"/>
    <property type="evidence" value="ECO:0007669"/>
    <property type="project" value="TreeGrafter"/>
</dbReference>
<organism evidence="20 21">
    <name type="scientific">Ascodesmis nigricans</name>
    <dbReference type="NCBI Taxonomy" id="341454"/>
    <lineage>
        <taxon>Eukaryota</taxon>
        <taxon>Fungi</taxon>
        <taxon>Dikarya</taxon>
        <taxon>Ascomycota</taxon>
        <taxon>Pezizomycotina</taxon>
        <taxon>Pezizomycetes</taxon>
        <taxon>Pezizales</taxon>
        <taxon>Ascodesmidaceae</taxon>
        <taxon>Ascodesmis</taxon>
    </lineage>
</organism>
<accession>A0A4S2MQS5</accession>
<dbReference type="Pfam" id="PF01222">
    <property type="entry name" value="ERG4_ERG24"/>
    <property type="match status" value="1"/>
</dbReference>
<keyword evidence="21" id="KW-1185">Reference proteome</keyword>
<dbReference type="InterPro" id="IPR018083">
    <property type="entry name" value="Sterol_reductase_CS"/>
</dbReference>
<feature type="transmembrane region" description="Helical" evidence="18">
    <location>
        <begin position="297"/>
        <end position="316"/>
    </location>
</feature>
<evidence type="ECO:0000256" key="6">
    <source>
        <dbReference type="ARBA" id="ARBA00022857"/>
    </source>
</evidence>
<feature type="compositionally biased region" description="Polar residues" evidence="19">
    <location>
        <begin position="1"/>
        <end position="11"/>
    </location>
</feature>
<dbReference type="OrthoDB" id="5326588at2759"/>
<evidence type="ECO:0000313" key="21">
    <source>
        <dbReference type="Proteomes" id="UP000298138"/>
    </source>
</evidence>
<name>A0A4S2MQS5_9PEZI</name>
<feature type="compositionally biased region" description="Basic and acidic residues" evidence="19">
    <location>
        <begin position="50"/>
        <end position="60"/>
    </location>
</feature>
<keyword evidence="14 18" id="KW-0753">Steroid metabolism</keyword>
<dbReference type="FunFam" id="1.20.120.1630:FF:000003">
    <property type="entry name" value="C-24(28) sterol reductase"/>
    <property type="match status" value="1"/>
</dbReference>
<sequence>MVSVTRSQTGRTPKKPEHPGFVETPTVVRRSRSRARSQSRPRRSASRGVGEAEPKIKREEEDVAAAPKKQKNHKVDDSGEYEFCGPWGVSMVMLGFPLMMYYFWVGQVYYDGQFPWPKADESWEDFGKHLVQMALECAMPTVRSFAVYWVFMVWQIVLYITLPGVWTKGNPLPHLNGERLPYFCNAMWSLYVTLTTVGILHATGIFNVTELIDDFGAYMSTGILSGIMVAVIAYVSAIARGAQHKMTGNFVYDFFMGAELNPRIFKIVDLKMFFEVRLPWYILLIISVAGALKQYELYGYVTPQMSFFILAHWLYANACSKGEELIVTTYDMFTEKWGFMLIFWNMAGVPLSYCQGPLYIVRHHPSRYNWSLPTNVAIYFILVAAYFVFDTCNSQKNRFRQMEKGTLIIRKTFPQLPYQTIKNPTFIRCKNGGTLLTSGWYGMARKIHYTADFFQLGSWGLICGFESPLPWFLPVFFTLMILHRTYRDDHRCAQKYGDDWKEYTKQVPYLYIPYVI</sequence>
<keyword evidence="4 18" id="KW-0812">Transmembrane</keyword>
<feature type="transmembrane region" description="Helical" evidence="18">
    <location>
        <begin position="272"/>
        <end position="291"/>
    </location>
</feature>
<reference evidence="20 21" key="1">
    <citation type="submission" date="2019-04" db="EMBL/GenBank/DDBJ databases">
        <title>Comparative genomics and transcriptomics to analyze fruiting body development in filamentous ascomycetes.</title>
        <authorList>
            <consortium name="DOE Joint Genome Institute"/>
            <person name="Lutkenhaus R."/>
            <person name="Traeger S."/>
            <person name="Breuer J."/>
            <person name="Kuo A."/>
            <person name="Lipzen A."/>
            <person name="Pangilinan J."/>
            <person name="Dilworth D."/>
            <person name="Sandor L."/>
            <person name="Poggeler S."/>
            <person name="Barry K."/>
            <person name="Grigoriev I.V."/>
            <person name="Nowrousian M."/>
        </authorList>
    </citation>
    <scope>NUCLEOTIDE SEQUENCE [LARGE SCALE GENOMIC DNA]</scope>
    <source>
        <strain evidence="20 21">CBS 389.68</strain>
    </source>
</reference>
<feature type="transmembrane region" description="Helical" evidence="18">
    <location>
        <begin position="188"/>
        <end position="209"/>
    </location>
</feature>
<comment type="catalytic activity">
    <reaction evidence="17">
        <text>ergosterol + NADP(+) = ergosta-5,7,22,24(28)-tetraen-3beta-ol + NADPH + H(+)</text>
        <dbReference type="Rhea" id="RHEA:18501"/>
        <dbReference type="ChEBI" id="CHEBI:15378"/>
        <dbReference type="ChEBI" id="CHEBI:16933"/>
        <dbReference type="ChEBI" id="CHEBI:18249"/>
        <dbReference type="ChEBI" id="CHEBI:57783"/>
        <dbReference type="ChEBI" id="CHEBI:58349"/>
        <dbReference type="EC" id="1.3.1.71"/>
    </reaction>
    <physiologicalReaction direction="right-to-left" evidence="17">
        <dbReference type="Rhea" id="RHEA:18503"/>
    </physiologicalReaction>
</comment>
<feature type="transmembrane region" description="Helical" evidence="18">
    <location>
        <begin position="215"/>
        <end position="237"/>
    </location>
</feature>
<proteinExistence type="inferred from homology"/>
<dbReference type="STRING" id="341454.A0A4S2MQS5"/>
<dbReference type="EMBL" id="ML220149">
    <property type="protein sequence ID" value="TGZ77729.1"/>
    <property type="molecule type" value="Genomic_DNA"/>
</dbReference>
<evidence type="ECO:0000256" key="14">
    <source>
        <dbReference type="ARBA" id="ARBA00023221"/>
    </source>
</evidence>
<dbReference type="Gene3D" id="1.20.120.1630">
    <property type="match status" value="1"/>
</dbReference>
<feature type="region of interest" description="Disordered" evidence="19">
    <location>
        <begin position="1"/>
        <end position="76"/>
    </location>
</feature>
<dbReference type="PANTHER" id="PTHR21257:SF31">
    <property type="entry name" value="DELTA(24(24(1)))-STEROL REDUCTASE ERG4"/>
    <property type="match status" value="1"/>
</dbReference>
<dbReference type="Proteomes" id="UP000298138">
    <property type="component" value="Unassembled WGS sequence"/>
</dbReference>
<comment type="similarity">
    <text evidence="2 18">Belongs to the ERG4/ERG24 family.</text>
</comment>
<evidence type="ECO:0000256" key="9">
    <source>
        <dbReference type="ARBA" id="ARBA00023002"/>
    </source>
</evidence>
<dbReference type="GO" id="GO:0000246">
    <property type="term" value="F:Delta24(24-1) sterol reductase activity"/>
    <property type="evidence" value="ECO:0007669"/>
    <property type="project" value="UniProtKB-EC"/>
</dbReference>
<keyword evidence="6" id="KW-0521">NADP</keyword>
<dbReference type="FunCoup" id="A0A4S2MQS5">
    <property type="interactions" value="97"/>
</dbReference>
<keyword evidence="13 18" id="KW-1207">Sterol metabolism</keyword>
<feature type="transmembrane region" description="Helical" evidence="18">
    <location>
        <begin position="337"/>
        <end position="360"/>
    </location>
</feature>
<keyword evidence="8 18" id="KW-1133">Transmembrane helix</keyword>
<evidence type="ECO:0000256" key="17">
    <source>
        <dbReference type="ARBA" id="ARBA00048918"/>
    </source>
</evidence>
<dbReference type="PROSITE" id="PS01018">
    <property type="entry name" value="STEROL_REDUCT_2"/>
    <property type="match status" value="1"/>
</dbReference>
<comment type="subcellular location">
    <subcellularLocation>
        <location evidence="1">Endoplasmic reticulum membrane</location>
        <topology evidence="1">Multi-pass membrane protein</topology>
    </subcellularLocation>
</comment>
<evidence type="ECO:0000256" key="16">
    <source>
        <dbReference type="ARBA" id="ARBA00038892"/>
    </source>
</evidence>
<feature type="transmembrane region" description="Helical" evidence="18">
    <location>
        <begin position="372"/>
        <end position="389"/>
    </location>
</feature>
<dbReference type="PROSITE" id="PS01017">
    <property type="entry name" value="STEROL_REDUCT_1"/>
    <property type="match status" value="1"/>
</dbReference>
<evidence type="ECO:0000256" key="5">
    <source>
        <dbReference type="ARBA" id="ARBA00022824"/>
    </source>
</evidence>
<keyword evidence="9 18" id="KW-0560">Oxidoreductase</keyword>
<evidence type="ECO:0000256" key="3">
    <source>
        <dbReference type="ARBA" id="ARBA00022516"/>
    </source>
</evidence>
<evidence type="ECO:0000256" key="8">
    <source>
        <dbReference type="ARBA" id="ARBA00022989"/>
    </source>
</evidence>
<evidence type="ECO:0000256" key="10">
    <source>
        <dbReference type="ARBA" id="ARBA00023011"/>
    </source>
</evidence>
<evidence type="ECO:0000256" key="4">
    <source>
        <dbReference type="ARBA" id="ARBA00022692"/>
    </source>
</evidence>
<evidence type="ECO:0000256" key="19">
    <source>
        <dbReference type="SAM" id="MobiDB-lite"/>
    </source>
</evidence>
<evidence type="ECO:0000256" key="11">
    <source>
        <dbReference type="ARBA" id="ARBA00023098"/>
    </source>
</evidence>
<dbReference type="PANTHER" id="PTHR21257">
    <property type="entry name" value="DELTA(14)-STEROL REDUCTASE"/>
    <property type="match status" value="1"/>
</dbReference>
<keyword evidence="5" id="KW-0256">Endoplasmic reticulum</keyword>
<comment type="pathway">
    <text evidence="15 18">Steroid metabolism; ergosterol biosynthesis.</text>
</comment>
<evidence type="ECO:0000313" key="20">
    <source>
        <dbReference type="EMBL" id="TGZ77729.1"/>
    </source>
</evidence>
<keyword evidence="12 18" id="KW-0472">Membrane</keyword>
<evidence type="ECO:0000256" key="18">
    <source>
        <dbReference type="RuleBase" id="RU369120"/>
    </source>
</evidence>
<gene>
    <name evidence="20" type="ORF">EX30DRAFT_343794</name>
</gene>
<dbReference type="InterPro" id="IPR001171">
    <property type="entry name" value="ERG24_DHCR-like"/>
</dbReference>
<evidence type="ECO:0000256" key="7">
    <source>
        <dbReference type="ARBA" id="ARBA00022955"/>
    </source>
</evidence>
<protein>
    <recommendedName>
        <fullName evidence="16 18">Delta(24(24(1)))-sterol reductase</fullName>
        <ecNumber evidence="16 18">1.3.1.71</ecNumber>
    </recommendedName>
    <alternativeName>
        <fullName evidence="18">C-24(28) sterol reductase</fullName>
    </alternativeName>
    <alternativeName>
        <fullName evidence="18">Sterol Delta(24(28))-reductase</fullName>
    </alternativeName>
</protein>
<dbReference type="AlphaFoldDB" id="A0A4S2MQS5"/>
<evidence type="ECO:0000256" key="1">
    <source>
        <dbReference type="ARBA" id="ARBA00004477"/>
    </source>
</evidence>
<evidence type="ECO:0000256" key="12">
    <source>
        <dbReference type="ARBA" id="ARBA00023136"/>
    </source>
</evidence>
<evidence type="ECO:0000256" key="13">
    <source>
        <dbReference type="ARBA" id="ARBA00023166"/>
    </source>
</evidence>
<feature type="transmembrane region" description="Helical" evidence="18">
    <location>
        <begin position="146"/>
        <end position="167"/>
    </location>
</feature>